<proteinExistence type="predicted"/>
<keyword evidence="2" id="KW-0808">Transferase</keyword>
<feature type="domain" description="Glycosyl transferase family 28 C-terminal" evidence="1">
    <location>
        <begin position="1"/>
        <end position="111"/>
    </location>
</feature>
<gene>
    <name evidence="2" type="ORF">DKT77_14255</name>
</gene>
<evidence type="ECO:0000313" key="3">
    <source>
        <dbReference type="Proteomes" id="UP000245680"/>
    </source>
</evidence>
<evidence type="ECO:0000313" key="2">
    <source>
        <dbReference type="EMBL" id="PWR01968.1"/>
    </source>
</evidence>
<name>A0A2V2L942_9RHOB</name>
<dbReference type="InterPro" id="IPR007235">
    <property type="entry name" value="Glyco_trans_28_C"/>
</dbReference>
<dbReference type="AlphaFoldDB" id="A0A2V2L942"/>
<dbReference type="RefSeq" id="WP_109812358.1">
    <property type="nucleotide sequence ID" value="NZ_QGKU01000045.1"/>
</dbReference>
<keyword evidence="3" id="KW-1185">Reference proteome</keyword>
<dbReference type="Gene3D" id="3.40.50.2000">
    <property type="entry name" value="Glycogen Phosphorylase B"/>
    <property type="match status" value="1"/>
</dbReference>
<dbReference type="Pfam" id="PF04101">
    <property type="entry name" value="Glyco_tran_28_C"/>
    <property type="match status" value="1"/>
</dbReference>
<comment type="caution">
    <text evidence="2">The sequence shown here is derived from an EMBL/GenBank/DDBJ whole genome shotgun (WGS) entry which is preliminary data.</text>
</comment>
<dbReference type="GO" id="GO:0016758">
    <property type="term" value="F:hexosyltransferase activity"/>
    <property type="evidence" value="ECO:0007669"/>
    <property type="project" value="InterPro"/>
</dbReference>
<dbReference type="EMBL" id="QGKU01000045">
    <property type="protein sequence ID" value="PWR01968.1"/>
    <property type="molecule type" value="Genomic_DNA"/>
</dbReference>
<dbReference type="OrthoDB" id="7186565at2"/>
<reference evidence="2 3" key="1">
    <citation type="submission" date="2018-05" db="EMBL/GenBank/DDBJ databases">
        <title>Rhodobacteraceae gen. nov., sp. nov. isolated from sea water.</title>
        <authorList>
            <person name="Ren Y."/>
        </authorList>
    </citation>
    <scope>NUCLEOTIDE SEQUENCE [LARGE SCALE GENOMIC DNA]</scope>
    <source>
        <strain evidence="2 3">TG-679</strain>
    </source>
</reference>
<accession>A0A2V2L942</accession>
<dbReference type="Proteomes" id="UP000245680">
    <property type="component" value="Unassembled WGS sequence"/>
</dbReference>
<evidence type="ECO:0000259" key="1">
    <source>
        <dbReference type="Pfam" id="PF04101"/>
    </source>
</evidence>
<protein>
    <submittedName>
        <fullName evidence="2">Glycosyltransferase family 28 protein</fullName>
    </submittedName>
</protein>
<sequence length="160" mass="17662">MIFVTVGTQLPFPRLLDAMNALAPELTEPVVAQTCAAREADNAAWPALEARSHMPPDLFDARFSEARLIVAHAGIGTILSARRWGKSLVLLPRRHALGEHRNDHQIATARQVEVLEGVHVAWQVSDLPGLILGTDLQVSSQRESAEHDRLVARLRQFILS</sequence>
<dbReference type="SUPFAM" id="SSF53756">
    <property type="entry name" value="UDP-Glycosyltransferase/glycogen phosphorylase"/>
    <property type="match status" value="1"/>
</dbReference>
<organism evidence="2 3">
    <name type="scientific">Meridianimarinicoccus roseus</name>
    <dbReference type="NCBI Taxonomy" id="2072018"/>
    <lineage>
        <taxon>Bacteria</taxon>
        <taxon>Pseudomonadati</taxon>
        <taxon>Pseudomonadota</taxon>
        <taxon>Alphaproteobacteria</taxon>
        <taxon>Rhodobacterales</taxon>
        <taxon>Paracoccaceae</taxon>
        <taxon>Meridianimarinicoccus</taxon>
    </lineage>
</organism>